<evidence type="ECO:0000313" key="2">
    <source>
        <dbReference type="EMBL" id="MFC4535429.1"/>
    </source>
</evidence>
<feature type="compositionally biased region" description="Low complexity" evidence="1">
    <location>
        <begin position="76"/>
        <end position="96"/>
    </location>
</feature>
<dbReference type="RefSeq" id="WP_380847973.1">
    <property type="nucleotide sequence ID" value="NZ_JBHSFP010000031.1"/>
</dbReference>
<accession>A0ABV9CSE3</accession>
<feature type="compositionally biased region" description="Acidic residues" evidence="1">
    <location>
        <begin position="274"/>
        <end position="283"/>
    </location>
</feature>
<sequence length="283" mass="27894">MATSRTRVIVMAAILGLVAILGVVWLVGVATGGGAPSAGSAGADDGYAGDTSSSDPAATDGTGGTGGTDGTGGSSSPGAGPSATSGAGSSSSARPSSQRRSIRVNGVRLDGTPNDDGCATIINKTSAPAVVTNVTFTLKRSPAPVGLAPASSACDNGGDPPCEGARVREGGQCLAGVRLTGRPAPGEYLIGVNVSYRYTCTSPDDDPCNYPSLRGVPMSPENPVEVYGTTSNNVPDIQIFVEGSASPEASPADPGPDENSPPPPTDELPSPAAPEDDPAPEET</sequence>
<dbReference type="Proteomes" id="UP001596004">
    <property type="component" value="Unassembled WGS sequence"/>
</dbReference>
<name>A0ABV9CSE3_9ACTN</name>
<protein>
    <submittedName>
        <fullName evidence="2">Uncharacterized protein</fullName>
    </submittedName>
</protein>
<feature type="compositionally biased region" description="Low complexity" evidence="1">
    <location>
        <begin position="37"/>
        <end position="60"/>
    </location>
</feature>
<feature type="region of interest" description="Disordered" evidence="1">
    <location>
        <begin position="36"/>
        <end position="115"/>
    </location>
</feature>
<organism evidence="2 3">
    <name type="scientific">Sphaerisporangium dianthi</name>
    <dbReference type="NCBI Taxonomy" id="1436120"/>
    <lineage>
        <taxon>Bacteria</taxon>
        <taxon>Bacillati</taxon>
        <taxon>Actinomycetota</taxon>
        <taxon>Actinomycetes</taxon>
        <taxon>Streptosporangiales</taxon>
        <taxon>Streptosporangiaceae</taxon>
        <taxon>Sphaerisporangium</taxon>
    </lineage>
</organism>
<evidence type="ECO:0000313" key="3">
    <source>
        <dbReference type="Proteomes" id="UP001596004"/>
    </source>
</evidence>
<feature type="region of interest" description="Disordered" evidence="1">
    <location>
        <begin position="240"/>
        <end position="283"/>
    </location>
</feature>
<evidence type="ECO:0000256" key="1">
    <source>
        <dbReference type="SAM" id="MobiDB-lite"/>
    </source>
</evidence>
<proteinExistence type="predicted"/>
<reference evidence="3" key="1">
    <citation type="journal article" date="2019" name="Int. J. Syst. Evol. Microbiol.">
        <title>The Global Catalogue of Microorganisms (GCM) 10K type strain sequencing project: providing services to taxonomists for standard genome sequencing and annotation.</title>
        <authorList>
            <consortium name="The Broad Institute Genomics Platform"/>
            <consortium name="The Broad Institute Genome Sequencing Center for Infectious Disease"/>
            <person name="Wu L."/>
            <person name="Ma J."/>
        </authorList>
    </citation>
    <scope>NUCLEOTIDE SEQUENCE [LARGE SCALE GENOMIC DNA]</scope>
    <source>
        <strain evidence="3">CGMCC 4.7132</strain>
    </source>
</reference>
<keyword evidence="3" id="KW-1185">Reference proteome</keyword>
<gene>
    <name evidence="2" type="ORF">ACFO60_32095</name>
</gene>
<dbReference type="EMBL" id="JBHSFP010000031">
    <property type="protein sequence ID" value="MFC4535429.1"/>
    <property type="molecule type" value="Genomic_DNA"/>
</dbReference>
<comment type="caution">
    <text evidence="2">The sequence shown here is derived from an EMBL/GenBank/DDBJ whole genome shotgun (WGS) entry which is preliminary data.</text>
</comment>
<feature type="compositionally biased region" description="Gly residues" evidence="1">
    <location>
        <begin position="61"/>
        <end position="75"/>
    </location>
</feature>